<sequence length="149" mass="16585">MDHEKALAYAKANGYDGAEYLGLCEGFFCYAPFFNHPTGEGVPPTGLPSLILVDQNGDMRFLSPEETLRLGDDLKNLLEADFTARFGGRFFCTMPDGRYVYQYQGKDYLLDVSGPDPEGVMKASLEQGKNLLITTFPVVDLYPDPNCDY</sequence>
<accession>A0A174EPS0</accession>
<organism evidence="1 2">
    <name type="scientific">Flavonifractor plautii</name>
    <name type="common">Fusobacterium plautii</name>
    <dbReference type="NCBI Taxonomy" id="292800"/>
    <lineage>
        <taxon>Bacteria</taxon>
        <taxon>Bacillati</taxon>
        <taxon>Bacillota</taxon>
        <taxon>Clostridia</taxon>
        <taxon>Eubacteriales</taxon>
        <taxon>Oscillospiraceae</taxon>
        <taxon>Flavonifractor</taxon>
    </lineage>
</organism>
<evidence type="ECO:0000313" key="2">
    <source>
        <dbReference type="Proteomes" id="UP000095746"/>
    </source>
</evidence>
<protein>
    <submittedName>
        <fullName evidence="1">Uncharacterized protein</fullName>
    </submittedName>
</protein>
<proteinExistence type="predicted"/>
<dbReference type="Proteomes" id="UP000095746">
    <property type="component" value="Unassembled WGS sequence"/>
</dbReference>
<gene>
    <name evidence="1" type="ORF">ERS852411_01442</name>
</gene>
<reference evidence="1 2" key="1">
    <citation type="submission" date="2015-09" db="EMBL/GenBank/DDBJ databases">
        <authorList>
            <consortium name="Pathogen Informatics"/>
        </authorList>
    </citation>
    <scope>NUCLEOTIDE SEQUENCE [LARGE SCALE GENOMIC DNA]</scope>
    <source>
        <strain evidence="1 2">2789STDY5608854</strain>
    </source>
</reference>
<evidence type="ECO:0000313" key="1">
    <source>
        <dbReference type="EMBL" id="CUO37970.1"/>
    </source>
</evidence>
<name>A0A174EPS0_FLAPL</name>
<dbReference type="RefSeq" id="WP_196059671.1">
    <property type="nucleotide sequence ID" value="NZ_JADMSX010000003.1"/>
</dbReference>
<dbReference type="EMBL" id="CYZT01000081">
    <property type="protein sequence ID" value="CUO37970.1"/>
    <property type="molecule type" value="Genomic_DNA"/>
</dbReference>
<dbReference type="AlphaFoldDB" id="A0A174EPS0"/>